<evidence type="ECO:0000256" key="1">
    <source>
        <dbReference type="SAM" id="Phobius"/>
    </source>
</evidence>
<accession>A0A2V1MXP1</accession>
<keyword evidence="3" id="KW-1185">Reference proteome</keyword>
<feature type="transmembrane region" description="Helical" evidence="1">
    <location>
        <begin position="207"/>
        <end position="234"/>
    </location>
</feature>
<proteinExistence type="predicted"/>
<evidence type="ECO:0000313" key="2">
    <source>
        <dbReference type="EMBL" id="PWF99601.1"/>
    </source>
</evidence>
<keyword evidence="1" id="KW-0472">Membrane</keyword>
<dbReference type="EMBL" id="QCXQ01000006">
    <property type="protein sequence ID" value="PWF99601.1"/>
    <property type="molecule type" value="Genomic_DNA"/>
</dbReference>
<feature type="transmembrane region" description="Helical" evidence="1">
    <location>
        <begin position="139"/>
        <end position="158"/>
    </location>
</feature>
<name>A0A2V1MXP1_9LACO</name>
<keyword evidence="1" id="KW-0812">Transmembrane</keyword>
<sequence length="243" mass="25604">MALVVALMTITSCLQVTIFNEDFTASAISRSGIGSSIATDLNNELSNYGVSQNVVTSDSLQPVIKAEITALYSEDGSTSLSTAVSQVITKQAESHNLNLPGTATDVLAKKATSLISAKIGGDRLEQLAPEFQQLRHMNMMLLAASAIFLVLLVIVALAEHHFFGALGPGLFFGGLLVSLGGGFAYLIEPSVVSGMFTDAQTLILNTLNTVIISSIVTLLFVGIIEMVIGLVTLVGHHVFAKNH</sequence>
<protein>
    <submittedName>
        <fullName evidence="2">Uncharacterized protein</fullName>
    </submittedName>
</protein>
<organism evidence="2 3">
    <name type="scientific">Levilactobacillus bambusae</name>
    <dbReference type="NCBI Taxonomy" id="2024736"/>
    <lineage>
        <taxon>Bacteria</taxon>
        <taxon>Bacillati</taxon>
        <taxon>Bacillota</taxon>
        <taxon>Bacilli</taxon>
        <taxon>Lactobacillales</taxon>
        <taxon>Lactobacillaceae</taxon>
        <taxon>Levilactobacillus</taxon>
    </lineage>
</organism>
<dbReference type="AlphaFoldDB" id="A0A2V1MXP1"/>
<reference evidence="2 3" key="1">
    <citation type="journal article" date="2018" name="Int. J. Syst. Evol. Microbiol.">
        <title>Lactobacillus bambusae sp. nov., isolated from a traditional fermented Ma-bamboo shoots of Taiwan.</title>
        <authorList>
            <person name="Wang L.-T."/>
        </authorList>
    </citation>
    <scope>NUCLEOTIDE SEQUENCE [LARGE SCALE GENOMIC DNA]</scope>
    <source>
        <strain evidence="2 3">BS-W1</strain>
    </source>
</reference>
<keyword evidence="1" id="KW-1133">Transmembrane helix</keyword>
<dbReference type="Proteomes" id="UP000245080">
    <property type="component" value="Unassembled WGS sequence"/>
</dbReference>
<gene>
    <name evidence="2" type="ORF">DCM90_09170</name>
</gene>
<evidence type="ECO:0000313" key="3">
    <source>
        <dbReference type="Proteomes" id="UP000245080"/>
    </source>
</evidence>
<feature type="transmembrane region" description="Helical" evidence="1">
    <location>
        <begin position="170"/>
        <end position="187"/>
    </location>
</feature>
<comment type="caution">
    <text evidence="2">The sequence shown here is derived from an EMBL/GenBank/DDBJ whole genome shotgun (WGS) entry which is preliminary data.</text>
</comment>